<keyword evidence="4" id="KW-1185">Reference proteome</keyword>
<evidence type="ECO:0000313" key="4">
    <source>
        <dbReference type="Proteomes" id="UP000309872"/>
    </source>
</evidence>
<dbReference type="Gene3D" id="3.55.50.30">
    <property type="match status" value="1"/>
</dbReference>
<proteinExistence type="predicted"/>
<dbReference type="PANTHER" id="PTHR30273">
    <property type="entry name" value="PERIPLASMIC SIGNAL SENSOR AND SIGMA FACTOR ACTIVATOR FECR-RELATED"/>
    <property type="match status" value="1"/>
</dbReference>
<protein>
    <submittedName>
        <fullName evidence="3">DUF4974 domain-containing protein</fullName>
    </submittedName>
</protein>
<evidence type="ECO:0000259" key="1">
    <source>
        <dbReference type="Pfam" id="PF04773"/>
    </source>
</evidence>
<dbReference type="Pfam" id="PF16344">
    <property type="entry name" value="FecR_C"/>
    <property type="match status" value="1"/>
</dbReference>
<dbReference type="Proteomes" id="UP000309872">
    <property type="component" value="Unassembled WGS sequence"/>
</dbReference>
<dbReference type="Gene3D" id="2.60.120.1440">
    <property type="match status" value="1"/>
</dbReference>
<evidence type="ECO:0000313" key="3">
    <source>
        <dbReference type="EMBL" id="TJY65724.1"/>
    </source>
</evidence>
<comment type="caution">
    <text evidence="3">The sequence shown here is derived from an EMBL/GenBank/DDBJ whole genome shotgun (WGS) entry which is preliminary data.</text>
</comment>
<dbReference type="GO" id="GO:0016989">
    <property type="term" value="F:sigma factor antagonist activity"/>
    <property type="evidence" value="ECO:0007669"/>
    <property type="project" value="TreeGrafter"/>
</dbReference>
<reference evidence="3 4" key="1">
    <citation type="submission" date="2019-04" db="EMBL/GenBank/DDBJ databases">
        <title>Sphingobacterium olei sp. nov., isolated from oil-contaminated soil.</title>
        <authorList>
            <person name="Liu B."/>
        </authorList>
    </citation>
    <scope>NUCLEOTIDE SEQUENCE [LARGE SCALE GENOMIC DNA]</scope>
    <source>
        <strain evidence="3 4">Y3L14</strain>
    </source>
</reference>
<name>A0A4U0H3K5_9SPHI</name>
<dbReference type="PANTHER" id="PTHR30273:SF2">
    <property type="entry name" value="PROTEIN FECR"/>
    <property type="match status" value="1"/>
</dbReference>
<sequence length="394" mass="43951">MSKDYLQALVEKLISNEITLDELDQLISKNADPAYRDMMEEVIDEVLLSAPASEKDPEDYDKMRHRIDQYVLKIPRRSAKIVQLRKTSWWVAACCCLIASSIYLYNSSGDWSGRDRSNFAGQNNPYSTNSYMSFGTSNILSLDSLKAGEKIVRDGIVLTKEIDGGITYETSAEASDVAPVMVSIVTAAKDTYKITLPDGSTAWLNAQSSLSFPSRFTESERKVSATGELFFEVVPAGEADYKSFVVQSDQQRIKVLGTAFNLTAYPESGYTITSLVEGKVELQANGSKAILVPGQESVFNKKGNSFVVRRFDMEQVLAWRTGYFVFKETSLPIVLDHLSKWYGFDIKESATESFHASVTANINRNIPISSVLKSLEEIAPYKFTIKDNKLILTK</sequence>
<dbReference type="InterPro" id="IPR006860">
    <property type="entry name" value="FecR"/>
</dbReference>
<evidence type="ECO:0000259" key="2">
    <source>
        <dbReference type="Pfam" id="PF16344"/>
    </source>
</evidence>
<dbReference type="AlphaFoldDB" id="A0A4U0H3K5"/>
<dbReference type="RefSeq" id="WP_136820853.1">
    <property type="nucleotide sequence ID" value="NZ_BMJX01000003.1"/>
</dbReference>
<organism evidence="3 4">
    <name type="scientific">Sphingobacterium alkalisoli</name>
    <dbReference type="NCBI Taxonomy" id="1874115"/>
    <lineage>
        <taxon>Bacteria</taxon>
        <taxon>Pseudomonadati</taxon>
        <taxon>Bacteroidota</taxon>
        <taxon>Sphingobacteriia</taxon>
        <taxon>Sphingobacteriales</taxon>
        <taxon>Sphingobacteriaceae</taxon>
        <taxon>Sphingobacterium</taxon>
    </lineage>
</organism>
<gene>
    <name evidence="3" type="ORF">FAZ19_11410</name>
</gene>
<dbReference type="InterPro" id="IPR032508">
    <property type="entry name" value="FecR_C"/>
</dbReference>
<dbReference type="Pfam" id="PF04773">
    <property type="entry name" value="FecR"/>
    <property type="match status" value="1"/>
</dbReference>
<feature type="domain" description="FecR protein" evidence="1">
    <location>
        <begin position="184"/>
        <end position="281"/>
    </location>
</feature>
<feature type="domain" description="Protein FecR C-terminal" evidence="2">
    <location>
        <begin position="323"/>
        <end position="391"/>
    </location>
</feature>
<dbReference type="OrthoDB" id="695864at2"/>
<dbReference type="EMBL" id="SUKA01000003">
    <property type="protein sequence ID" value="TJY65724.1"/>
    <property type="molecule type" value="Genomic_DNA"/>
</dbReference>
<dbReference type="InterPro" id="IPR012373">
    <property type="entry name" value="Ferrdict_sens_TM"/>
</dbReference>
<accession>A0A4U0H3K5</accession>